<dbReference type="PANTHER" id="PTHR30283">
    <property type="entry name" value="PEROXIDE STRESS RESPONSE PROTEIN YAAA"/>
    <property type="match status" value="1"/>
</dbReference>
<comment type="caution">
    <text evidence="2">The sequence shown here is derived from an EMBL/GenBank/DDBJ whole genome shotgun (WGS) entry which is preliminary data.</text>
</comment>
<dbReference type="GO" id="GO:0033194">
    <property type="term" value="P:response to hydroperoxide"/>
    <property type="evidence" value="ECO:0007669"/>
    <property type="project" value="TreeGrafter"/>
</dbReference>
<dbReference type="Pfam" id="PF03883">
    <property type="entry name" value="H2O2_YaaD"/>
    <property type="match status" value="1"/>
</dbReference>
<evidence type="ECO:0000313" key="2">
    <source>
        <dbReference type="EMBL" id="RVU54826.1"/>
    </source>
</evidence>
<dbReference type="OrthoDB" id="9777133at2"/>
<keyword evidence="3" id="KW-1185">Reference proteome</keyword>
<proteinExistence type="inferred from homology"/>
<dbReference type="HAMAP" id="MF_00652">
    <property type="entry name" value="UPF0246"/>
    <property type="match status" value="1"/>
</dbReference>
<dbReference type="GO" id="GO:0005829">
    <property type="term" value="C:cytosol"/>
    <property type="evidence" value="ECO:0007669"/>
    <property type="project" value="TreeGrafter"/>
</dbReference>
<gene>
    <name evidence="2" type="primary">yaaA</name>
    <name evidence="2" type="ORF">EF514_05775</name>
</gene>
<dbReference type="PANTHER" id="PTHR30283:SF4">
    <property type="entry name" value="PEROXIDE STRESS RESISTANCE PROTEIN YAAA"/>
    <property type="match status" value="1"/>
</dbReference>
<evidence type="ECO:0000313" key="3">
    <source>
        <dbReference type="Proteomes" id="UP000288812"/>
    </source>
</evidence>
<protein>
    <recommendedName>
        <fullName evidence="1">UPF0246 protein EF514_05775</fullName>
    </recommendedName>
</protein>
<dbReference type="AlphaFoldDB" id="A0A437S730"/>
<dbReference type="NCBIfam" id="NF002543">
    <property type="entry name" value="PRK02101.1-4"/>
    <property type="match status" value="1"/>
</dbReference>
<name>A0A437S730_9FIRM</name>
<dbReference type="RefSeq" id="WP_127724479.1">
    <property type="nucleotide sequence ID" value="NZ_RLIH01000006.1"/>
</dbReference>
<accession>A0A437S730</accession>
<sequence length="244" mass="28737">MKILITPAKEMKLENSQNYNNDLIFKNETIEIINSLKSYSKDELKKEFKLNDKIAEKSYKEWQTINHNKKSNAIFTFNGLMYRNMNLKELFPSQLNYIDNTVRIISPLYGLIKPFDGIALHRLDFSKNITLKSNIKLIDFWKEKISSYLLEEDSLFLNLLSDEFLKVLDKDVIKKSLFVKFMINRDNDLKIHSTTSKKGRGQLINYMSKNNVEDIEEVKSFNYDGFNFNKELSTANKLIFIKNN</sequence>
<evidence type="ECO:0000256" key="1">
    <source>
        <dbReference type="HAMAP-Rule" id="MF_00652"/>
    </source>
</evidence>
<comment type="similarity">
    <text evidence="1">Belongs to the UPF0246 family.</text>
</comment>
<reference evidence="2 3" key="1">
    <citation type="submission" date="2018-11" db="EMBL/GenBank/DDBJ databases">
        <title>Genome sequencing and assembly of Anaerosphaera sp. nov., GS7-6-2.</title>
        <authorList>
            <person name="Rettenmaier R."/>
            <person name="Liebl W."/>
            <person name="Zverlov V."/>
        </authorList>
    </citation>
    <scope>NUCLEOTIDE SEQUENCE [LARGE SCALE GENOMIC DNA]</scope>
    <source>
        <strain evidence="2 3">GS7-6-2</strain>
    </source>
</reference>
<organism evidence="2 3">
    <name type="scientific">Anaerosphaera multitolerans</name>
    <dbReference type="NCBI Taxonomy" id="2487351"/>
    <lineage>
        <taxon>Bacteria</taxon>
        <taxon>Bacillati</taxon>
        <taxon>Bacillota</taxon>
        <taxon>Tissierellia</taxon>
        <taxon>Tissierellales</taxon>
        <taxon>Peptoniphilaceae</taxon>
        <taxon>Anaerosphaera</taxon>
    </lineage>
</organism>
<dbReference type="EMBL" id="RLIH01000006">
    <property type="protein sequence ID" value="RVU54826.1"/>
    <property type="molecule type" value="Genomic_DNA"/>
</dbReference>
<dbReference type="InterPro" id="IPR005583">
    <property type="entry name" value="YaaA"/>
</dbReference>
<dbReference type="Proteomes" id="UP000288812">
    <property type="component" value="Unassembled WGS sequence"/>
</dbReference>